<dbReference type="SFLD" id="SFLDS00005">
    <property type="entry name" value="Isoprenoid_Synthase_Type_I"/>
    <property type="match status" value="1"/>
</dbReference>
<evidence type="ECO:0000256" key="1">
    <source>
        <dbReference type="ARBA" id="ARBA00001946"/>
    </source>
</evidence>
<dbReference type="GO" id="GO:0046872">
    <property type="term" value="F:metal ion binding"/>
    <property type="evidence" value="ECO:0007669"/>
    <property type="project" value="UniProtKB-KW"/>
</dbReference>
<dbReference type="InterPro" id="IPR008949">
    <property type="entry name" value="Isoprenoid_synthase_dom_sf"/>
</dbReference>
<dbReference type="AlphaFoldDB" id="A0AAD4M3H9"/>
<dbReference type="Gene3D" id="1.10.600.10">
    <property type="entry name" value="Farnesyl Diphosphate Synthase"/>
    <property type="match status" value="1"/>
</dbReference>
<dbReference type="EMBL" id="WTXG01000018">
    <property type="protein sequence ID" value="KAI0300587.1"/>
    <property type="molecule type" value="Genomic_DNA"/>
</dbReference>
<evidence type="ECO:0000313" key="8">
    <source>
        <dbReference type="Proteomes" id="UP001203297"/>
    </source>
</evidence>
<gene>
    <name evidence="7" type="ORF">B0F90DRAFT_1629831</name>
</gene>
<dbReference type="GO" id="GO:0010333">
    <property type="term" value="F:terpene synthase activity"/>
    <property type="evidence" value="ECO:0007669"/>
    <property type="project" value="InterPro"/>
</dbReference>
<dbReference type="PANTHER" id="PTHR35201:SF4">
    <property type="entry name" value="BETA-PINACENE SYNTHASE-RELATED"/>
    <property type="match status" value="1"/>
</dbReference>
<dbReference type="PANTHER" id="PTHR35201">
    <property type="entry name" value="TERPENE SYNTHASE"/>
    <property type="match status" value="1"/>
</dbReference>
<name>A0AAD4M3H9_9AGAM</name>
<evidence type="ECO:0000256" key="2">
    <source>
        <dbReference type="ARBA" id="ARBA00006333"/>
    </source>
</evidence>
<evidence type="ECO:0000313" key="7">
    <source>
        <dbReference type="EMBL" id="KAI0300587.1"/>
    </source>
</evidence>
<proteinExistence type="inferred from homology"/>
<keyword evidence="3 6" id="KW-0479">Metal-binding</keyword>
<evidence type="ECO:0000256" key="3">
    <source>
        <dbReference type="ARBA" id="ARBA00022723"/>
    </source>
</evidence>
<comment type="caution">
    <text evidence="7">The sequence shown here is derived from an EMBL/GenBank/DDBJ whole genome shotgun (WGS) entry which is preliminary data.</text>
</comment>
<comment type="similarity">
    <text evidence="2 6">Belongs to the terpene synthase family.</text>
</comment>
<dbReference type="InterPro" id="IPR034686">
    <property type="entry name" value="Terpene_cyclase-like_2"/>
</dbReference>
<keyword evidence="4 6" id="KW-0460">Magnesium</keyword>
<accession>A0AAD4M3H9</accession>
<dbReference type="EC" id="4.2.3.-" evidence="6"/>
<evidence type="ECO:0000256" key="6">
    <source>
        <dbReference type="RuleBase" id="RU366034"/>
    </source>
</evidence>
<keyword evidence="5 6" id="KW-0456">Lyase</keyword>
<reference evidence="7" key="1">
    <citation type="journal article" date="2022" name="New Phytol.">
        <title>Evolutionary transition to the ectomycorrhizal habit in the genomes of a hyperdiverse lineage of mushroom-forming fungi.</title>
        <authorList>
            <person name="Looney B."/>
            <person name="Miyauchi S."/>
            <person name="Morin E."/>
            <person name="Drula E."/>
            <person name="Courty P.E."/>
            <person name="Kohler A."/>
            <person name="Kuo A."/>
            <person name="LaButti K."/>
            <person name="Pangilinan J."/>
            <person name="Lipzen A."/>
            <person name="Riley R."/>
            <person name="Andreopoulos W."/>
            <person name="He G."/>
            <person name="Johnson J."/>
            <person name="Nolan M."/>
            <person name="Tritt A."/>
            <person name="Barry K.W."/>
            <person name="Grigoriev I.V."/>
            <person name="Nagy L.G."/>
            <person name="Hibbett D."/>
            <person name="Henrissat B."/>
            <person name="Matheny P.B."/>
            <person name="Labbe J."/>
            <person name="Martin F.M."/>
        </authorList>
    </citation>
    <scope>NUCLEOTIDE SEQUENCE</scope>
    <source>
        <strain evidence="7">BPL690</strain>
    </source>
</reference>
<dbReference type="Proteomes" id="UP001203297">
    <property type="component" value="Unassembled WGS sequence"/>
</dbReference>
<organism evidence="7 8">
    <name type="scientific">Multifurca ochricompacta</name>
    <dbReference type="NCBI Taxonomy" id="376703"/>
    <lineage>
        <taxon>Eukaryota</taxon>
        <taxon>Fungi</taxon>
        <taxon>Dikarya</taxon>
        <taxon>Basidiomycota</taxon>
        <taxon>Agaricomycotina</taxon>
        <taxon>Agaricomycetes</taxon>
        <taxon>Russulales</taxon>
        <taxon>Russulaceae</taxon>
        <taxon>Multifurca</taxon>
    </lineage>
</organism>
<dbReference type="Pfam" id="PF19086">
    <property type="entry name" value="Terpene_syn_C_2"/>
    <property type="match status" value="1"/>
</dbReference>
<dbReference type="SUPFAM" id="SSF48576">
    <property type="entry name" value="Terpenoid synthases"/>
    <property type="match status" value="1"/>
</dbReference>
<dbReference type="SFLD" id="SFLDG01020">
    <property type="entry name" value="Terpene_Cyclase_Like_2"/>
    <property type="match status" value="1"/>
</dbReference>
<protein>
    <recommendedName>
        <fullName evidence="6">Terpene synthase</fullName>
        <ecNumber evidence="6">4.2.3.-</ecNumber>
    </recommendedName>
</protein>
<evidence type="ECO:0000256" key="4">
    <source>
        <dbReference type="ARBA" id="ARBA00022842"/>
    </source>
</evidence>
<evidence type="ECO:0000256" key="5">
    <source>
        <dbReference type="ARBA" id="ARBA00023239"/>
    </source>
</evidence>
<sequence>MSNRYYIPNNLENWKWPRHLNPYYPEAKAASAAWARSFGAFSPKAQEAYDRCDFNRLASLAYPLHDKARVRTGCDLMNMFFVYDEYSDVAHEDEVQKMADIIMDALRNPHTPRPKGEWVGGEVTRQFWELAIKTASPQSQKRFIETFGTYTQSVVQQAADRTHKHIRSIKEYLDVRRDTIGAKPSFAILELDMNLPDEAVHHPAIEELSILAIDMILLGNDIASYNLEQARGDDNHNIITIVMHHNKTDIQGAMDWVYEYHKELEAKFMDIYENKIPKFGEPVDSELAQYVDGLGNWVRASDQWGFESERYFGKRAPEIQKTRWVTLLPKERTDEIGPQLVDDSML</sequence>
<keyword evidence="8" id="KW-1185">Reference proteome</keyword>
<comment type="cofactor">
    <cofactor evidence="1 6">
        <name>Mg(2+)</name>
        <dbReference type="ChEBI" id="CHEBI:18420"/>
    </cofactor>
</comment>
<dbReference type="GO" id="GO:0008299">
    <property type="term" value="P:isoprenoid biosynthetic process"/>
    <property type="evidence" value="ECO:0007669"/>
    <property type="project" value="UniProtKB-ARBA"/>
</dbReference>